<protein>
    <submittedName>
        <fullName evidence="1">Uncharacterized protein</fullName>
    </submittedName>
</protein>
<dbReference type="AlphaFoldDB" id="A0A2N8ST08"/>
<sequence length="151" mass="17061">MGAYSLDAHVTVDIISSVQRQIEKFGFLGRLQTGCFQTHLQDQEAISLQAEPLGGGFTLLLVSNSIDLLEALPDLSPPAPWQAFPGVDASGLGSRQGSLDYWWRQYWWPYWQSLTRVQRNEWLHDAAHPEDWRSYVRLQDASADNDTESPA</sequence>
<dbReference type="EMBL" id="POUW01000004">
    <property type="protein sequence ID" value="PNG05631.1"/>
    <property type="molecule type" value="Genomic_DNA"/>
</dbReference>
<reference evidence="1 2" key="1">
    <citation type="submission" date="2018-01" db="EMBL/GenBank/DDBJ databases">
        <title>Denitrification phenotypes of diverse strains of Pseudomonas stutzeri.</title>
        <authorList>
            <person name="Milligan D.A."/>
            <person name="Bergaust L."/>
            <person name="Bakken L.R."/>
            <person name="Frostegard A."/>
        </authorList>
    </citation>
    <scope>NUCLEOTIDE SEQUENCE [LARGE SCALE GENOMIC DNA]</scope>
    <source>
        <strain evidence="1 2">28a3</strain>
    </source>
</reference>
<accession>A0A2N8ST08</accession>
<name>A0A2N8ST08_STUST</name>
<gene>
    <name evidence="1" type="ORF">CXL00_13040</name>
</gene>
<organism evidence="1 2">
    <name type="scientific">Stutzerimonas stutzeri</name>
    <name type="common">Pseudomonas stutzeri</name>
    <dbReference type="NCBI Taxonomy" id="316"/>
    <lineage>
        <taxon>Bacteria</taxon>
        <taxon>Pseudomonadati</taxon>
        <taxon>Pseudomonadota</taxon>
        <taxon>Gammaproteobacteria</taxon>
        <taxon>Pseudomonadales</taxon>
        <taxon>Pseudomonadaceae</taxon>
        <taxon>Stutzerimonas</taxon>
    </lineage>
</organism>
<evidence type="ECO:0000313" key="2">
    <source>
        <dbReference type="Proteomes" id="UP000235897"/>
    </source>
</evidence>
<proteinExistence type="predicted"/>
<dbReference type="Proteomes" id="UP000235897">
    <property type="component" value="Unassembled WGS sequence"/>
</dbReference>
<comment type="caution">
    <text evidence="1">The sequence shown here is derived from an EMBL/GenBank/DDBJ whole genome shotgun (WGS) entry which is preliminary data.</text>
</comment>
<evidence type="ECO:0000313" key="1">
    <source>
        <dbReference type="EMBL" id="PNG05631.1"/>
    </source>
</evidence>